<dbReference type="Gene3D" id="1.20.1560.10">
    <property type="entry name" value="ABC transporter type 1, transmembrane domain"/>
    <property type="match status" value="1"/>
</dbReference>
<feature type="domain" description="ABC transmembrane type-1" evidence="11">
    <location>
        <begin position="34"/>
        <end position="415"/>
    </location>
</feature>
<evidence type="ECO:0000259" key="10">
    <source>
        <dbReference type="PROSITE" id="PS50893"/>
    </source>
</evidence>
<reference evidence="12 13" key="1">
    <citation type="submission" date="2016-07" db="EMBL/GenBank/DDBJ databases">
        <title>Genome and transcriptome analysis of iron-reducing fermentative bacteria Anoxybacter fermentans.</title>
        <authorList>
            <person name="Zeng X."/>
            <person name="Shao Z."/>
        </authorList>
    </citation>
    <scope>NUCLEOTIDE SEQUENCE [LARGE SCALE GENOMIC DNA]</scope>
    <source>
        <strain evidence="12 13">DY22613</strain>
    </source>
</reference>
<protein>
    <submittedName>
        <fullName evidence="12">Lipid A ABC transporter permease/ATP-binding protein</fullName>
    </submittedName>
</protein>
<evidence type="ECO:0000256" key="6">
    <source>
        <dbReference type="ARBA" id="ARBA00022840"/>
    </source>
</evidence>
<dbReference type="EMBL" id="CP016379">
    <property type="protein sequence ID" value="AZR72137.1"/>
    <property type="molecule type" value="Genomic_DNA"/>
</dbReference>
<dbReference type="GO" id="GO:0016887">
    <property type="term" value="F:ATP hydrolysis activity"/>
    <property type="evidence" value="ECO:0007669"/>
    <property type="project" value="InterPro"/>
</dbReference>
<keyword evidence="4 9" id="KW-0812">Transmembrane</keyword>
<dbReference type="RefSeq" id="WP_127015465.1">
    <property type="nucleotide sequence ID" value="NZ_CP016379.1"/>
</dbReference>
<dbReference type="InterPro" id="IPR039421">
    <property type="entry name" value="Type_1_exporter"/>
</dbReference>
<dbReference type="PROSITE" id="PS50929">
    <property type="entry name" value="ABC_TM1F"/>
    <property type="match status" value="1"/>
</dbReference>
<dbReference type="PANTHER" id="PTHR43394:SF1">
    <property type="entry name" value="ATP-BINDING CASSETTE SUB-FAMILY B MEMBER 10, MITOCHONDRIAL"/>
    <property type="match status" value="1"/>
</dbReference>
<dbReference type="Gene3D" id="3.40.50.300">
    <property type="entry name" value="P-loop containing nucleotide triphosphate hydrolases"/>
    <property type="match status" value="1"/>
</dbReference>
<accession>A0A3Q9HNX7</accession>
<dbReference type="SMART" id="SM00382">
    <property type="entry name" value="AAA"/>
    <property type="match status" value="1"/>
</dbReference>
<dbReference type="PROSITE" id="PS50893">
    <property type="entry name" value="ABC_TRANSPORTER_2"/>
    <property type="match status" value="1"/>
</dbReference>
<dbReference type="SUPFAM" id="SSF52540">
    <property type="entry name" value="P-loop containing nucleoside triphosphate hydrolases"/>
    <property type="match status" value="1"/>
</dbReference>
<dbReference type="GO" id="GO:0005886">
    <property type="term" value="C:plasma membrane"/>
    <property type="evidence" value="ECO:0007669"/>
    <property type="project" value="UniProtKB-SubCell"/>
</dbReference>
<evidence type="ECO:0000313" key="12">
    <source>
        <dbReference type="EMBL" id="AZR72137.1"/>
    </source>
</evidence>
<keyword evidence="6 12" id="KW-0067">ATP-binding</keyword>
<evidence type="ECO:0000256" key="5">
    <source>
        <dbReference type="ARBA" id="ARBA00022741"/>
    </source>
</evidence>
<keyword evidence="8 9" id="KW-0472">Membrane</keyword>
<feature type="transmembrane region" description="Helical" evidence="9">
    <location>
        <begin position="350"/>
        <end position="374"/>
    </location>
</feature>
<dbReference type="InterPro" id="IPR003593">
    <property type="entry name" value="AAA+_ATPase"/>
</dbReference>
<keyword evidence="2" id="KW-0813">Transport</keyword>
<evidence type="ECO:0000256" key="8">
    <source>
        <dbReference type="ARBA" id="ARBA00023136"/>
    </source>
</evidence>
<dbReference type="SUPFAM" id="SSF90123">
    <property type="entry name" value="ABC transporter transmembrane region"/>
    <property type="match status" value="1"/>
</dbReference>
<evidence type="ECO:0000256" key="4">
    <source>
        <dbReference type="ARBA" id="ARBA00022692"/>
    </source>
</evidence>
<dbReference type="PROSITE" id="PS00211">
    <property type="entry name" value="ABC_TRANSPORTER_1"/>
    <property type="match status" value="1"/>
</dbReference>
<feature type="domain" description="ABC transporter" evidence="10">
    <location>
        <begin position="449"/>
        <end position="683"/>
    </location>
</feature>
<comment type="subcellular location">
    <subcellularLocation>
        <location evidence="1">Cell membrane</location>
        <topology evidence="1">Multi-pass membrane protein</topology>
    </subcellularLocation>
</comment>
<dbReference type="Pfam" id="PF00664">
    <property type="entry name" value="ABC_membrane"/>
    <property type="match status" value="1"/>
</dbReference>
<dbReference type="CDD" id="cd18544">
    <property type="entry name" value="ABC_6TM_TmrA_like"/>
    <property type="match status" value="1"/>
</dbReference>
<dbReference type="AlphaFoldDB" id="A0A3Q9HNX7"/>
<feature type="transmembrane region" description="Helical" evidence="9">
    <location>
        <begin position="272"/>
        <end position="292"/>
    </location>
</feature>
<dbReference type="Pfam" id="PF00005">
    <property type="entry name" value="ABC_tran"/>
    <property type="match status" value="1"/>
</dbReference>
<evidence type="ECO:0000259" key="11">
    <source>
        <dbReference type="PROSITE" id="PS50929"/>
    </source>
</evidence>
<dbReference type="InterPro" id="IPR017871">
    <property type="entry name" value="ABC_transporter-like_CS"/>
</dbReference>
<dbReference type="GO" id="GO:0005524">
    <property type="term" value="F:ATP binding"/>
    <property type="evidence" value="ECO:0007669"/>
    <property type="project" value="UniProtKB-KW"/>
</dbReference>
<evidence type="ECO:0000256" key="1">
    <source>
        <dbReference type="ARBA" id="ARBA00004651"/>
    </source>
</evidence>
<keyword evidence="3" id="KW-1003">Cell membrane</keyword>
<name>A0A3Q9HNX7_9FIRM</name>
<evidence type="ECO:0000256" key="2">
    <source>
        <dbReference type="ARBA" id="ARBA00022448"/>
    </source>
</evidence>
<evidence type="ECO:0000256" key="3">
    <source>
        <dbReference type="ARBA" id="ARBA00022475"/>
    </source>
</evidence>
<keyword evidence="5" id="KW-0547">Nucleotide-binding</keyword>
<dbReference type="KEGG" id="aft:BBF96_01240"/>
<evidence type="ECO:0000256" key="7">
    <source>
        <dbReference type="ARBA" id="ARBA00022989"/>
    </source>
</evidence>
<sequence>MQNFHEEEVLGKAYDARLMRRLLRYAKPYWSWILLSILLLFAITGLELLRPYLVKVAIDEHINAYYRPYLVFEEKPETDLDGFIYQGMYYIRSDEIDESLYPNVQRKQIIYKKGTYYLISGVINVNEDFSIQPIDNEQVIIKVGEKEFTGKVLKKADLKLFRKKDADAVFRISLIFIALLILGFCLNYGQVYLLQWTGQKIIFNIREELFSHIEKLSLSFFDNNPVGRLVTRVTNDVQTLNEMYTSVLVNLFKDLFMLVGILIVMLKLNFRLALYSFTVLPLIIISTIIFRIKAREAYRKVRTRLAQVNANLAENISGMKIVQIFNQEKKKFNEFDRINKSYYKATLEELLAFAIFRPMMEIISSLGLAIILWFGGKQVIQGSLQFGVLFAFVNYIQQFFRPILDLTEKYNILQSAMASSERIFMLLDEKEGIPNPKKPQKLEQVRGSIEFKDVWFAYNEDEWVLKGINFTINPGETVAFVGATGAGKSSIINLISRFYDIQKGQILIDGKDIKTLDKYELRKRIGIVLQDVFLFTGDIKSNIRLNDKTITDEKIQEVARYVNADQFISKLPKKYDEPVTERGSTLSAGQRQLLAFARTLAYDPDILILDEATANIDTETELLIQDALKKLTKDRTTLIIAHRLSTIQHADKIIVLHKGKIREMGTHQELLAKKGIYYKLYQLQYKENFTSKQNNAAC</sequence>
<feature type="transmembrane region" description="Helical" evidence="9">
    <location>
        <begin position="168"/>
        <end position="189"/>
    </location>
</feature>
<keyword evidence="7 9" id="KW-1133">Transmembrane helix</keyword>
<feature type="transmembrane region" description="Helical" evidence="9">
    <location>
        <begin position="243"/>
        <end position="265"/>
    </location>
</feature>
<dbReference type="FunFam" id="3.40.50.300:FF:000287">
    <property type="entry name" value="Multidrug ABC transporter ATP-binding protein"/>
    <property type="match status" value="1"/>
</dbReference>
<dbReference type="FunFam" id="1.20.1560.10:FF:000011">
    <property type="entry name" value="Multidrug ABC transporter ATP-binding protein"/>
    <property type="match status" value="1"/>
</dbReference>
<dbReference type="CDD" id="cd03254">
    <property type="entry name" value="ABCC_Glucan_exporter_like"/>
    <property type="match status" value="1"/>
</dbReference>
<dbReference type="GO" id="GO:0015421">
    <property type="term" value="F:ABC-type oligopeptide transporter activity"/>
    <property type="evidence" value="ECO:0007669"/>
    <property type="project" value="TreeGrafter"/>
</dbReference>
<proteinExistence type="predicted"/>
<dbReference type="OrthoDB" id="9762778at2"/>
<gene>
    <name evidence="12" type="ORF">BBF96_01240</name>
</gene>
<dbReference type="PANTHER" id="PTHR43394">
    <property type="entry name" value="ATP-DEPENDENT PERMEASE MDL1, MITOCHONDRIAL"/>
    <property type="match status" value="1"/>
</dbReference>
<dbReference type="InterPro" id="IPR027417">
    <property type="entry name" value="P-loop_NTPase"/>
</dbReference>
<organism evidence="12 13">
    <name type="scientific">Anoxybacter fermentans</name>
    <dbReference type="NCBI Taxonomy" id="1323375"/>
    <lineage>
        <taxon>Bacteria</taxon>
        <taxon>Bacillati</taxon>
        <taxon>Bacillota</taxon>
        <taxon>Clostridia</taxon>
        <taxon>Halanaerobiales</taxon>
        <taxon>Anoxybacter</taxon>
    </lineage>
</organism>
<feature type="transmembrane region" description="Helical" evidence="9">
    <location>
        <begin position="29"/>
        <end position="49"/>
    </location>
</feature>
<dbReference type="Proteomes" id="UP000267250">
    <property type="component" value="Chromosome"/>
</dbReference>
<dbReference type="InterPro" id="IPR003439">
    <property type="entry name" value="ABC_transporter-like_ATP-bd"/>
</dbReference>
<keyword evidence="13" id="KW-1185">Reference proteome</keyword>
<dbReference type="InterPro" id="IPR036640">
    <property type="entry name" value="ABC1_TM_sf"/>
</dbReference>
<evidence type="ECO:0000256" key="9">
    <source>
        <dbReference type="SAM" id="Phobius"/>
    </source>
</evidence>
<dbReference type="InterPro" id="IPR011527">
    <property type="entry name" value="ABC1_TM_dom"/>
</dbReference>
<evidence type="ECO:0000313" key="13">
    <source>
        <dbReference type="Proteomes" id="UP000267250"/>
    </source>
</evidence>